<dbReference type="InterPro" id="IPR054252">
    <property type="entry name" value="Pam3_gp18"/>
</dbReference>
<dbReference type="Pfam" id="PF22479">
    <property type="entry name" value="Pam3_gp18"/>
    <property type="match status" value="1"/>
</dbReference>
<dbReference type="AlphaFoldDB" id="A0A939HKD8"/>
<evidence type="ECO:0000259" key="1">
    <source>
        <dbReference type="Pfam" id="PF22479"/>
    </source>
</evidence>
<organism evidence="2 3">
    <name type="scientific">Acetobacter garciniae</name>
    <dbReference type="NCBI Taxonomy" id="2817435"/>
    <lineage>
        <taxon>Bacteria</taxon>
        <taxon>Pseudomonadati</taxon>
        <taxon>Pseudomonadota</taxon>
        <taxon>Alphaproteobacteria</taxon>
        <taxon>Acetobacterales</taxon>
        <taxon>Acetobacteraceae</taxon>
        <taxon>Acetobacter</taxon>
    </lineage>
</organism>
<accession>A0A939HKD8</accession>
<dbReference type="Proteomes" id="UP000664073">
    <property type="component" value="Unassembled WGS sequence"/>
</dbReference>
<evidence type="ECO:0000313" key="3">
    <source>
        <dbReference type="Proteomes" id="UP000664073"/>
    </source>
</evidence>
<dbReference type="EMBL" id="JAFVMH010000007">
    <property type="protein sequence ID" value="MBO1326045.1"/>
    <property type="molecule type" value="Genomic_DNA"/>
</dbReference>
<evidence type="ECO:0000313" key="2">
    <source>
        <dbReference type="EMBL" id="MBO1326045.1"/>
    </source>
</evidence>
<name>A0A939HKD8_9PROT</name>
<gene>
    <name evidence="2" type="ORF">J2D77_12875</name>
</gene>
<comment type="caution">
    <text evidence="2">The sequence shown here is derived from an EMBL/GenBank/DDBJ whole genome shotgun (WGS) entry which is preliminary data.</text>
</comment>
<feature type="domain" description="Cyanophage baseplate Pam3 plug gp18" evidence="1">
    <location>
        <begin position="4"/>
        <end position="95"/>
    </location>
</feature>
<protein>
    <recommendedName>
        <fullName evidence="1">Cyanophage baseplate Pam3 plug gp18 domain-containing protein</fullName>
    </recommendedName>
</protein>
<reference evidence="2" key="1">
    <citation type="submission" date="2021-03" db="EMBL/GenBank/DDBJ databases">
        <title>The complete genome sequence of Acetobacter sp. TBRC 12339.</title>
        <authorList>
            <person name="Charoenyingcharoen P."/>
            <person name="Yukphan P."/>
        </authorList>
    </citation>
    <scope>NUCLEOTIDE SEQUENCE</scope>
    <source>
        <strain evidence="2">TBRC 12339</strain>
    </source>
</reference>
<sequence>MAQLVPLSPVAAQSVQVPLSGHMVQIDLRQNSTGLYMTLTLDGTMLLAGVLCQDRTWLVRKSYFGLPGDFAFCDMQGISDPSYTELGSRFVLVYAPGVHTQVQGGDGGQNV</sequence>
<dbReference type="RefSeq" id="WP_207846734.1">
    <property type="nucleotide sequence ID" value="NZ_JAFVMH010000007.1"/>
</dbReference>
<keyword evidence="3" id="KW-1185">Reference proteome</keyword>
<proteinExistence type="predicted"/>